<organism evidence="12 13">
    <name type="scientific">Klebsiella michiganensis (strain ATCC 8724 / DSM 4798 / JCM 20051 / NBRC 3318 / NRRL B-199 / KCTC 1686 / BUCSAV 143 / CCM 1901)</name>
    <dbReference type="NCBI Taxonomy" id="1006551"/>
    <lineage>
        <taxon>Bacteria</taxon>
        <taxon>Pseudomonadati</taxon>
        <taxon>Pseudomonadota</taxon>
        <taxon>Gammaproteobacteria</taxon>
        <taxon>Enterobacterales</taxon>
        <taxon>Enterobacteriaceae</taxon>
        <taxon>Klebsiella/Raoultella group</taxon>
        <taxon>Klebsiella</taxon>
    </lineage>
</organism>
<evidence type="ECO:0000256" key="1">
    <source>
        <dbReference type="ARBA" id="ARBA00004418"/>
    </source>
</evidence>
<dbReference type="InterPro" id="IPR001829">
    <property type="entry name" value="Pili_assmbl_chaperone_bac"/>
</dbReference>
<feature type="chain" id="PRO_5002610802" evidence="9">
    <location>
        <begin position="27"/>
        <end position="240"/>
    </location>
</feature>
<evidence type="ECO:0000256" key="4">
    <source>
        <dbReference type="ARBA" id="ARBA00022729"/>
    </source>
</evidence>
<dbReference type="Proteomes" id="UP000007843">
    <property type="component" value="Chromosome"/>
</dbReference>
<dbReference type="Gene3D" id="2.60.40.10">
    <property type="entry name" value="Immunoglobulins"/>
    <property type="match status" value="2"/>
</dbReference>
<evidence type="ECO:0000256" key="2">
    <source>
        <dbReference type="ARBA" id="ARBA00007399"/>
    </source>
</evidence>
<evidence type="ECO:0000259" key="11">
    <source>
        <dbReference type="Pfam" id="PF02753"/>
    </source>
</evidence>
<gene>
    <name evidence="12" type="ordered locus">KOX_11195</name>
</gene>
<keyword evidence="6 8" id="KW-0143">Chaperone</keyword>
<dbReference type="SUPFAM" id="SSF49354">
    <property type="entry name" value="PapD-like"/>
    <property type="match status" value="1"/>
</dbReference>
<dbReference type="PANTHER" id="PTHR30251:SF2">
    <property type="entry name" value="FIMBRIAL CHAPERONE YADV-RELATED"/>
    <property type="match status" value="1"/>
</dbReference>
<dbReference type="Pfam" id="PF02753">
    <property type="entry name" value="PapD_C"/>
    <property type="match status" value="1"/>
</dbReference>
<evidence type="ECO:0000256" key="7">
    <source>
        <dbReference type="ARBA" id="ARBA00023319"/>
    </source>
</evidence>
<dbReference type="PRINTS" id="PR00969">
    <property type="entry name" value="CHAPERONPILI"/>
</dbReference>
<keyword evidence="7" id="KW-0393">Immunoglobulin domain</keyword>
<dbReference type="InterPro" id="IPR050643">
    <property type="entry name" value="Periplasmic_pilus_chap"/>
</dbReference>
<reference evidence="12 13" key="1">
    <citation type="journal article" date="2012" name="J. Bacteriol.">
        <title>Complete genome sequence of Klebsiella oxytoca KCTC 1686, used in production of 2,3-butanediol.</title>
        <authorList>
            <person name="Shin S.H."/>
            <person name="Kim S."/>
            <person name="Kim J.Y."/>
            <person name="Lee S."/>
            <person name="Um Y."/>
            <person name="Oh M.K."/>
            <person name="Kim Y.R."/>
            <person name="Lee J."/>
            <person name="Yang K.S."/>
        </authorList>
    </citation>
    <scope>NUCLEOTIDE SEQUENCE [LARGE SCALE GENOMIC DNA]</scope>
    <source>
        <strain evidence="13">ATCC 8724 / DSM 4798 / JCM 20051 / NBRC 3318 / NRRL B-199 / KCTC 1686</strain>
    </source>
</reference>
<evidence type="ECO:0000256" key="9">
    <source>
        <dbReference type="SAM" id="SignalP"/>
    </source>
</evidence>
<dbReference type="KEGG" id="kox:KOX_11195"/>
<dbReference type="InterPro" id="IPR018046">
    <property type="entry name" value="Pili_assmbl_chaperone_CS"/>
</dbReference>
<proteinExistence type="inferred from homology"/>
<sequence>MDRFTQLTLTSLVCASAAFSTLNARADIVISGTRIIYPQSSKDVTVKMENRGNNPLLVQSWLDDGRDTVNPQELKLPFVVTPPVSRIDPSKGQTVRITWTQQPLAQDRESLFWFNVLEVPPKAKDADSQNALQLAFRTRIKMFFRPDGLQGDPAVAAGNLQWTQQGTALIANNSSPYYISMAKATITVKGKKIEVDSHTIPPLSHETIPVKNAPALQGGGIEYIAINDFGGTEKHQATIN</sequence>
<feature type="signal peptide" evidence="9">
    <location>
        <begin position="1"/>
        <end position="26"/>
    </location>
</feature>
<dbReference type="AlphaFoldDB" id="A0A0H3HC53"/>
<accession>A0A0H3HC53</accession>
<dbReference type="GO" id="GO:0071555">
    <property type="term" value="P:cell wall organization"/>
    <property type="evidence" value="ECO:0007669"/>
    <property type="project" value="InterPro"/>
</dbReference>
<evidence type="ECO:0000256" key="8">
    <source>
        <dbReference type="RuleBase" id="RU003918"/>
    </source>
</evidence>
<protein>
    <submittedName>
        <fullName evidence="12">Putative chaperone protein EcpD</fullName>
    </submittedName>
</protein>
<comment type="subcellular location">
    <subcellularLocation>
        <location evidence="1 8">Periplasm</location>
    </subcellularLocation>
</comment>
<dbReference type="GO" id="GO:0030288">
    <property type="term" value="C:outer membrane-bounded periplasmic space"/>
    <property type="evidence" value="ECO:0007669"/>
    <property type="project" value="InterPro"/>
</dbReference>
<dbReference type="PATRIC" id="fig|1006551.4.peg.2253"/>
<dbReference type="InterPro" id="IPR013783">
    <property type="entry name" value="Ig-like_fold"/>
</dbReference>
<dbReference type="PANTHER" id="PTHR30251">
    <property type="entry name" value="PILUS ASSEMBLY CHAPERONE"/>
    <property type="match status" value="1"/>
</dbReference>
<dbReference type="NCBIfam" id="NF007398">
    <property type="entry name" value="PRK09926.1"/>
    <property type="match status" value="1"/>
</dbReference>
<dbReference type="InterPro" id="IPR036316">
    <property type="entry name" value="Pili_assmbl_chap_C_dom_sf"/>
</dbReference>
<dbReference type="InterPro" id="IPR016147">
    <property type="entry name" value="Pili_assmbl_chaperone_N"/>
</dbReference>
<dbReference type="InterPro" id="IPR016148">
    <property type="entry name" value="Pili_assmbl_chaperone_C"/>
</dbReference>
<keyword evidence="4 9" id="KW-0732">Signal</keyword>
<evidence type="ECO:0000313" key="13">
    <source>
        <dbReference type="Proteomes" id="UP000007843"/>
    </source>
</evidence>
<evidence type="ECO:0000256" key="3">
    <source>
        <dbReference type="ARBA" id="ARBA00022558"/>
    </source>
</evidence>
<evidence type="ECO:0000256" key="6">
    <source>
        <dbReference type="ARBA" id="ARBA00023186"/>
    </source>
</evidence>
<evidence type="ECO:0000256" key="5">
    <source>
        <dbReference type="ARBA" id="ARBA00022764"/>
    </source>
</evidence>
<feature type="domain" description="Pili assembly chaperone C-terminal" evidence="11">
    <location>
        <begin position="172"/>
        <end position="233"/>
    </location>
</feature>
<dbReference type="InterPro" id="IPR008962">
    <property type="entry name" value="PapD-like_sf"/>
</dbReference>
<keyword evidence="5" id="KW-0574">Periplasm</keyword>
<dbReference type="FunFam" id="2.60.40.10:FF:000458">
    <property type="entry name" value="Molecular chaperone FimC"/>
    <property type="match status" value="1"/>
</dbReference>
<dbReference type="RefSeq" id="WP_014227960.1">
    <property type="nucleotide sequence ID" value="NC_016612.1"/>
</dbReference>
<dbReference type="PROSITE" id="PS00635">
    <property type="entry name" value="PILI_CHAPERONE"/>
    <property type="match status" value="1"/>
</dbReference>
<feature type="domain" description="Pili assembly chaperone N-terminal" evidence="10">
    <location>
        <begin position="28"/>
        <end position="149"/>
    </location>
</feature>
<evidence type="ECO:0000313" key="12">
    <source>
        <dbReference type="EMBL" id="AEX03965.1"/>
    </source>
</evidence>
<evidence type="ECO:0000259" key="10">
    <source>
        <dbReference type="Pfam" id="PF00345"/>
    </source>
</evidence>
<keyword evidence="3" id="KW-1029">Fimbrium biogenesis</keyword>
<comment type="similarity">
    <text evidence="2 8">Belongs to the periplasmic pilus chaperone family.</text>
</comment>
<dbReference type="EMBL" id="CP003218">
    <property type="protein sequence ID" value="AEX03965.1"/>
    <property type="molecule type" value="Genomic_DNA"/>
</dbReference>
<dbReference type="Pfam" id="PF00345">
    <property type="entry name" value="PapD_N"/>
    <property type="match status" value="1"/>
</dbReference>
<name>A0A0H3HC53_KLEM8</name>
<dbReference type="HOGENOM" id="CLU_070768_0_2_6"/>
<dbReference type="SUPFAM" id="SSF49584">
    <property type="entry name" value="Periplasmic chaperone C-domain"/>
    <property type="match status" value="1"/>
</dbReference>